<dbReference type="EMBL" id="WPOC01000017">
    <property type="protein sequence ID" value="MVN15773.1"/>
    <property type="molecule type" value="Genomic_DNA"/>
</dbReference>
<dbReference type="InterPro" id="IPR040528">
    <property type="entry name" value="Lectin-like"/>
</dbReference>
<dbReference type="AlphaFoldDB" id="A0A6N8ILP8"/>
<feature type="compositionally biased region" description="Basic and acidic residues" evidence="2">
    <location>
        <begin position="800"/>
        <end position="811"/>
    </location>
</feature>
<dbReference type="GO" id="GO:0006508">
    <property type="term" value="P:proteolysis"/>
    <property type="evidence" value="ECO:0007669"/>
    <property type="project" value="InterPro"/>
</dbReference>
<feature type="compositionally biased region" description="Low complexity" evidence="2">
    <location>
        <begin position="36"/>
        <end position="48"/>
    </location>
</feature>
<dbReference type="GO" id="GO:0008234">
    <property type="term" value="F:cysteine-type peptidase activity"/>
    <property type="evidence" value="ECO:0007669"/>
    <property type="project" value="InterPro"/>
</dbReference>
<keyword evidence="3" id="KW-0472">Membrane</keyword>
<feature type="transmembrane region" description="Helical" evidence="3">
    <location>
        <begin position="826"/>
        <end position="845"/>
    </location>
</feature>
<dbReference type="Gene3D" id="3.90.70.10">
    <property type="entry name" value="Cysteine proteinases"/>
    <property type="match status" value="1"/>
</dbReference>
<accession>A0A6N8ILP8</accession>
<keyword evidence="3" id="KW-0812">Transmembrane</keyword>
<evidence type="ECO:0000313" key="7">
    <source>
        <dbReference type="Proteomes" id="UP000468327"/>
    </source>
</evidence>
<feature type="domain" description="Peptidase C1A papain C-terminal" evidence="5">
    <location>
        <begin position="91"/>
        <end position="425"/>
    </location>
</feature>
<dbReference type="SMART" id="SM00645">
    <property type="entry name" value="Pept_C1"/>
    <property type="match status" value="1"/>
</dbReference>
<dbReference type="Proteomes" id="UP000468327">
    <property type="component" value="Unassembled WGS sequence"/>
</dbReference>
<feature type="signal peptide" evidence="4">
    <location>
        <begin position="1"/>
        <end position="36"/>
    </location>
</feature>
<feature type="chain" id="PRO_5039496048" description="Peptidase C1A papain C-terminal domain-containing protein" evidence="4">
    <location>
        <begin position="37"/>
        <end position="853"/>
    </location>
</feature>
<evidence type="ECO:0000256" key="1">
    <source>
        <dbReference type="ARBA" id="ARBA00008455"/>
    </source>
</evidence>
<feature type="region of interest" description="Disordered" evidence="2">
    <location>
        <begin position="789"/>
        <end position="820"/>
    </location>
</feature>
<keyword evidence="7" id="KW-1185">Reference proteome</keyword>
<dbReference type="PROSITE" id="PS00639">
    <property type="entry name" value="THIOL_PROTEASE_HIS"/>
    <property type="match status" value="1"/>
</dbReference>
<proteinExistence type="inferred from homology"/>
<evidence type="ECO:0000256" key="2">
    <source>
        <dbReference type="SAM" id="MobiDB-lite"/>
    </source>
</evidence>
<dbReference type="Pfam" id="PF18560">
    <property type="entry name" value="Lectin_like"/>
    <property type="match status" value="1"/>
</dbReference>
<feature type="region of interest" description="Disordered" evidence="2">
    <location>
        <begin position="36"/>
        <end position="55"/>
    </location>
</feature>
<evidence type="ECO:0000256" key="3">
    <source>
        <dbReference type="SAM" id="Phobius"/>
    </source>
</evidence>
<dbReference type="InterPro" id="IPR000668">
    <property type="entry name" value="Peptidase_C1A_C"/>
</dbReference>
<keyword evidence="4" id="KW-0732">Signal</keyword>
<dbReference type="SUPFAM" id="SSF54001">
    <property type="entry name" value="Cysteine proteinases"/>
    <property type="match status" value="1"/>
</dbReference>
<dbReference type="InterPro" id="IPR013128">
    <property type="entry name" value="Peptidase_C1A"/>
</dbReference>
<dbReference type="InterPro" id="IPR038765">
    <property type="entry name" value="Papain-like_cys_pep_sf"/>
</dbReference>
<sequence length="853" mass="91454">MQGEKRPRSLGRRMGRVLVSAALAVGLAGAPSAAPAAFAEERASAPSSTMGEGQADRLLSAPQAGFAAAGEDVFDWATDAPSANVRSTDVLPAAFDLRDEGVVTPVKFQNPWNSCWSFGVASASEASIVSEAARQGIDVPDEFTDVSERHLAWFAYTPLPADDDSGQGGEGMVSVEGGNARLDSGGMPVHGTSLFSSGIGPVPEFEVPYRGKEGTIVTGTDAQGNPYDFYYSRDDDWSVDEVLRFQQMIEFEESAQLPSPGDYSVTEDYEGAERVNDAIKQQLLEGRAVAITFYADQSRPNRITETGYMNPGNNESKTWAHYTPDELPISHAVTIVGWDDAYSKENFGNPDPVTGEVDPAKQPPMDGAWIVKNSWGSDDGFPNGYPGGWGNDDDGDGGGDGYFYLSYWDNTITKPETFDFAVESVQSEDERYFVHQYDYMPSPSVAASSSSSRISMANVFTASGAETIRKLACETTRPNTQATFEVYLLDEGATLPDEGLKLAEVEETFEWGGFHTVELTDEQSFTLDEGERFSVVVTQKCLDDGSYHASYDSGWSEASLEVLEQQYREQYYDERYQTYLEAATDALWVQARDEAFQAGKTEAEAIDAANAYVETEEARASAAETAASKAEAAIRDMVPTFYCEGVVNEGESFIYELDEEGEFFAWTDFYETSKAQEAQGVEVDNLPIKAYGYEVEEGDEYASAEALKQLEDAVKDARNDLAQTVVSADGTDVAKGAPWVTRAVHDAFEAAIAAAEAAVGAERPLAGDIERAAADLAAAREAFDAAKADGLKGGGGSGSDTRKDPDTDAGAKGDGALARTGDDAPLGTVAAVGAVGGLSVLAVAVRRCRAGEK</sequence>
<protein>
    <recommendedName>
        <fullName evidence="5">Peptidase C1A papain C-terminal domain-containing protein</fullName>
    </recommendedName>
</protein>
<evidence type="ECO:0000259" key="5">
    <source>
        <dbReference type="SMART" id="SM00645"/>
    </source>
</evidence>
<evidence type="ECO:0000256" key="4">
    <source>
        <dbReference type="SAM" id="SignalP"/>
    </source>
</evidence>
<organism evidence="6 7">
    <name type="scientific">Gordonibacter urolithinfaciens</name>
    <dbReference type="NCBI Taxonomy" id="1335613"/>
    <lineage>
        <taxon>Bacteria</taxon>
        <taxon>Bacillati</taxon>
        <taxon>Actinomycetota</taxon>
        <taxon>Coriobacteriia</taxon>
        <taxon>Eggerthellales</taxon>
        <taxon>Eggerthellaceae</taxon>
        <taxon>Gordonibacter</taxon>
    </lineage>
</organism>
<gene>
    <name evidence="6" type="ORF">GO738_10525</name>
</gene>
<comment type="caution">
    <text evidence="6">The sequence shown here is derived from an EMBL/GenBank/DDBJ whole genome shotgun (WGS) entry which is preliminary data.</text>
</comment>
<dbReference type="InterPro" id="IPR025660">
    <property type="entry name" value="Pept_his_AS"/>
</dbReference>
<evidence type="ECO:0000313" key="6">
    <source>
        <dbReference type="EMBL" id="MVN15773.1"/>
    </source>
</evidence>
<keyword evidence="3" id="KW-1133">Transmembrane helix</keyword>
<name>A0A6N8ILP8_9ACTN</name>
<dbReference type="PANTHER" id="PTHR12411">
    <property type="entry name" value="CYSTEINE PROTEASE FAMILY C1-RELATED"/>
    <property type="match status" value="1"/>
</dbReference>
<comment type="similarity">
    <text evidence="1">Belongs to the peptidase C1 family.</text>
</comment>
<reference evidence="6 7" key="1">
    <citation type="submission" date="2019-11" db="EMBL/GenBank/DDBJ databases">
        <title>Whole genome shotgun sequencing (WGS) data from Adlercreutzia equolifaciens ResAG-91, Eggerthella lenta MRI-F36, MRI-F37, MRI-F40, ResAG-49, ResAG-88, ResAG-121, ResAG-145, and Gordonibacter sp. ResAG-5, ResAG-26, ResAG-43, ResAG-50, ResAG-59.</title>
        <authorList>
            <person name="Stoll D.A."/>
            <person name="Danylec N."/>
            <person name="Franz C.M.A.P."/>
            <person name="Huch M."/>
        </authorList>
    </citation>
    <scope>NUCLEOTIDE SEQUENCE [LARGE SCALE GENOMIC DNA]</scope>
    <source>
        <strain evidence="6 7">ResAG-59</strain>
    </source>
</reference>